<dbReference type="GO" id="GO:0016151">
    <property type="term" value="F:nickel cation binding"/>
    <property type="evidence" value="ECO:0007669"/>
    <property type="project" value="UniProtKB-UniRule"/>
</dbReference>
<dbReference type="RefSeq" id="XP_062628882.1">
    <property type="nucleotide sequence ID" value="XM_062772898.1"/>
</dbReference>
<dbReference type="GO" id="GO:0010308">
    <property type="term" value="F:acireductone dioxygenase (Ni2+-requiring) activity"/>
    <property type="evidence" value="ECO:0007669"/>
    <property type="project" value="UniProtKB-UniRule"/>
</dbReference>
<dbReference type="EC" id="1.13.11.54" evidence="11"/>
<evidence type="ECO:0000256" key="5">
    <source>
        <dbReference type="ARBA" id="ARBA00022723"/>
    </source>
</evidence>
<dbReference type="AlphaFoldDB" id="A0AAF0YA38"/>
<dbReference type="InterPro" id="IPR011051">
    <property type="entry name" value="RmlC_Cupin_sf"/>
</dbReference>
<keyword evidence="9 11" id="KW-0486">Methionine biosynthesis</keyword>
<dbReference type="PANTHER" id="PTHR23418:SF0">
    <property type="entry name" value="ACIREDUCTONE DIOXYGENASE"/>
    <property type="match status" value="1"/>
</dbReference>
<dbReference type="InterPro" id="IPR027496">
    <property type="entry name" value="ARD_euk"/>
</dbReference>
<comment type="similarity">
    <text evidence="11">Belongs to the acireductone dioxygenase (ARD) family.</text>
</comment>
<comment type="pathway">
    <text evidence="11">Amino-acid biosynthesis; L-methionine biosynthesis via salvage pathway; L-methionine from S-methyl-5-thio-alpha-D-ribose 1-phosphate: step 5/6.</text>
</comment>
<dbReference type="Proteomes" id="UP000827549">
    <property type="component" value="Chromosome 4"/>
</dbReference>
<evidence type="ECO:0000256" key="10">
    <source>
        <dbReference type="ARBA" id="ARBA00023242"/>
    </source>
</evidence>
<comment type="cofactor">
    <cofactor evidence="11">
        <name>Fe(2+)</name>
        <dbReference type="ChEBI" id="CHEBI:29033"/>
    </cofactor>
    <cofactor evidence="11">
        <name>Ni(2+)</name>
        <dbReference type="ChEBI" id="CHEBI:49786"/>
    </cofactor>
    <text evidence="11">Binds either 1 Fe or Ni cation per monomer. Iron-binding promotes an acireductone dioxygenase reaction producing 2-keto-4-methylthiobutyrate, while nickel-binding promotes an acireductone dioxygenase reaction producing 3-(methylsulfanyl)propanoate.</text>
</comment>
<dbReference type="SUPFAM" id="SSF51182">
    <property type="entry name" value="RmlC-like cupins"/>
    <property type="match status" value="1"/>
</dbReference>
<evidence type="ECO:0000256" key="11">
    <source>
        <dbReference type="HAMAP-Rule" id="MF_03154"/>
    </source>
</evidence>
<dbReference type="PANTHER" id="PTHR23418">
    <property type="entry name" value="ACIREDUCTONE DIOXYGENASE"/>
    <property type="match status" value="1"/>
</dbReference>
<evidence type="ECO:0000313" key="13">
    <source>
        <dbReference type="EMBL" id="WOO82850.1"/>
    </source>
</evidence>
<evidence type="ECO:0000256" key="3">
    <source>
        <dbReference type="ARBA" id="ARBA00022596"/>
    </source>
</evidence>
<feature type="binding site" evidence="11">
    <location>
        <position position="93"/>
    </location>
    <ligand>
        <name>Fe(2+)</name>
        <dbReference type="ChEBI" id="CHEBI:29033"/>
        <note>for iron-dependent acireductone dioxygenase activity</note>
    </ligand>
</feature>
<accession>A0AAF0YA38</accession>
<feature type="binding site" evidence="11">
    <location>
        <position position="89"/>
    </location>
    <ligand>
        <name>Ni(2+)</name>
        <dbReference type="ChEBI" id="CHEBI:49786"/>
        <note>for nickel-dependent acireductone dioxygenase activity</note>
    </ligand>
</feature>
<evidence type="ECO:0000313" key="14">
    <source>
        <dbReference type="Proteomes" id="UP000827549"/>
    </source>
</evidence>
<dbReference type="HAMAP" id="MF_03154">
    <property type="entry name" value="Salvage_MtnD_euk"/>
    <property type="match status" value="1"/>
</dbReference>
<dbReference type="EMBL" id="CP086717">
    <property type="protein sequence ID" value="WOO82850.1"/>
    <property type="molecule type" value="Genomic_DNA"/>
</dbReference>
<dbReference type="GO" id="GO:0019509">
    <property type="term" value="P:L-methionine salvage from methylthioadenosine"/>
    <property type="evidence" value="ECO:0007669"/>
    <property type="project" value="UniProtKB-UniRule"/>
</dbReference>
<dbReference type="GO" id="GO:0005737">
    <property type="term" value="C:cytoplasm"/>
    <property type="evidence" value="ECO:0007669"/>
    <property type="project" value="UniProtKB-SubCell"/>
</dbReference>
<keyword evidence="14" id="KW-1185">Reference proteome</keyword>
<name>A0AAF0YA38_9TREE</name>
<dbReference type="GO" id="GO:0005506">
    <property type="term" value="F:iron ion binding"/>
    <property type="evidence" value="ECO:0007669"/>
    <property type="project" value="UniProtKB-UniRule"/>
</dbReference>
<protein>
    <recommendedName>
        <fullName evidence="11">Acireductone dioxygenase</fullName>
    </recommendedName>
    <alternativeName>
        <fullName evidence="11">Acireductone dioxygenase (Fe(2+)-requiring)</fullName>
        <shortName evidence="11">ARD'</shortName>
        <shortName evidence="11">Fe-ARD</shortName>
        <ecNumber evidence="11">1.13.11.54</ecNumber>
    </alternativeName>
    <alternativeName>
        <fullName evidence="11">Acireductone dioxygenase (Ni(2+)-requiring)</fullName>
        <shortName evidence="11">ARD</shortName>
        <shortName evidence="11">Ni-ARD</shortName>
        <ecNumber evidence="11">1.13.11.53</ecNumber>
    </alternativeName>
</protein>
<comment type="catalytic activity">
    <reaction evidence="1 11">
        <text>1,2-dihydroxy-5-(methylsulfanyl)pent-1-en-3-one + O2 = 4-methylsulfanyl-2-oxobutanoate + formate + 2 H(+)</text>
        <dbReference type="Rhea" id="RHEA:24504"/>
        <dbReference type="ChEBI" id="CHEBI:15378"/>
        <dbReference type="ChEBI" id="CHEBI:15379"/>
        <dbReference type="ChEBI" id="CHEBI:15740"/>
        <dbReference type="ChEBI" id="CHEBI:16723"/>
        <dbReference type="ChEBI" id="CHEBI:49252"/>
        <dbReference type="EC" id="1.13.11.54"/>
    </reaction>
</comment>
<sequence>MKAYYYDDVPGDQRLAHDSGEEVSLSTLSHLGVFYRSIPVDAAGKWKGDIDEFAKERSYKNRDQITVTPEGLGPAYEDKIRSFFDEHLHEDEEIRYILGGSGFFDVRGGAGALDKKWVRIAVEEGDLIVIPAGIYHRFTVDERNTITALRLFQDEPKWTPYSRSDDTTEERPARKEYLDAITA</sequence>
<keyword evidence="5 11" id="KW-0479">Metal-binding</keyword>
<comment type="catalytic activity">
    <reaction evidence="11">
        <text>1,2-dihydroxy-5-(methylsulfanyl)pent-1-en-3-one + O2 = 3-(methylsulfanyl)propanoate + CO + formate + 2 H(+)</text>
        <dbReference type="Rhea" id="RHEA:14161"/>
        <dbReference type="ChEBI" id="CHEBI:15378"/>
        <dbReference type="ChEBI" id="CHEBI:15379"/>
        <dbReference type="ChEBI" id="CHEBI:15740"/>
        <dbReference type="ChEBI" id="CHEBI:17245"/>
        <dbReference type="ChEBI" id="CHEBI:49016"/>
        <dbReference type="ChEBI" id="CHEBI:49252"/>
        <dbReference type="EC" id="1.13.11.53"/>
    </reaction>
</comment>
<comment type="function">
    <text evidence="11">Catalyzes 2 different reactions between oxygen and the acireductone 1,2-dihydroxy-3-keto-5-methylthiopentene (DHK-MTPene) depending upon the metal bound in the active site. Fe-containing acireductone dioxygenase (Fe-ARD) produces formate and 2-keto-4-methylthiobutyrate (KMTB), the alpha-ketoacid precursor of methionine in the methionine recycle pathway. Ni-containing acireductone dioxygenase (Ni-ARD) produces methylthiopropionate, carbon monoxide and formate, and does not lie on the methionine recycle pathway.</text>
</comment>
<dbReference type="FunFam" id="2.60.120.10:FF:000079">
    <property type="entry name" value="1,2-dihydroxy-3-keto-5-methylthiopentene dioxygenase"/>
    <property type="match status" value="1"/>
</dbReference>
<keyword evidence="3 11" id="KW-0533">Nickel</keyword>
<evidence type="ECO:0000256" key="6">
    <source>
        <dbReference type="ARBA" id="ARBA00022964"/>
    </source>
</evidence>
<evidence type="ECO:0000256" key="1">
    <source>
        <dbReference type="ARBA" id="ARBA00000428"/>
    </source>
</evidence>
<evidence type="ECO:0000256" key="12">
    <source>
        <dbReference type="SAM" id="MobiDB-lite"/>
    </source>
</evidence>
<evidence type="ECO:0000256" key="8">
    <source>
        <dbReference type="ARBA" id="ARBA00023004"/>
    </source>
</evidence>
<feature type="binding site" evidence="11">
    <location>
        <position position="87"/>
    </location>
    <ligand>
        <name>Fe(2+)</name>
        <dbReference type="ChEBI" id="CHEBI:29033"/>
        <note>for iron-dependent acireductone dioxygenase activity</note>
    </ligand>
</feature>
<comment type="subcellular location">
    <subcellularLocation>
        <location evidence="11">Cytoplasm</location>
    </subcellularLocation>
    <subcellularLocation>
        <location evidence="11">Nucleus</location>
    </subcellularLocation>
</comment>
<evidence type="ECO:0000256" key="7">
    <source>
        <dbReference type="ARBA" id="ARBA00023002"/>
    </source>
</evidence>
<feature type="region of interest" description="Disordered" evidence="12">
    <location>
        <begin position="159"/>
        <end position="183"/>
    </location>
</feature>
<dbReference type="Gene3D" id="2.60.120.10">
    <property type="entry name" value="Jelly Rolls"/>
    <property type="match status" value="1"/>
</dbReference>
<feature type="binding site" evidence="11">
    <location>
        <position position="136"/>
    </location>
    <ligand>
        <name>Ni(2+)</name>
        <dbReference type="ChEBI" id="CHEBI:49786"/>
        <note>for nickel-dependent acireductone dioxygenase activity</note>
    </ligand>
</feature>
<dbReference type="GO" id="GO:0010309">
    <property type="term" value="F:acireductone dioxygenase [iron(II)-requiring] activity"/>
    <property type="evidence" value="ECO:0007669"/>
    <property type="project" value="UniProtKB-UniRule"/>
</dbReference>
<dbReference type="GeneID" id="87809557"/>
<keyword evidence="8 11" id="KW-0408">Iron</keyword>
<dbReference type="Pfam" id="PF03079">
    <property type="entry name" value="ARD"/>
    <property type="match status" value="1"/>
</dbReference>
<feature type="binding site" evidence="11">
    <location>
        <position position="87"/>
    </location>
    <ligand>
        <name>Ni(2+)</name>
        <dbReference type="ChEBI" id="CHEBI:49786"/>
        <note>for nickel-dependent acireductone dioxygenase activity</note>
    </ligand>
</feature>
<feature type="binding site" evidence="11">
    <location>
        <position position="136"/>
    </location>
    <ligand>
        <name>Fe(2+)</name>
        <dbReference type="ChEBI" id="CHEBI:29033"/>
        <note>for iron-dependent acireductone dioxygenase activity</note>
    </ligand>
</feature>
<keyword evidence="6 11" id="KW-0223">Dioxygenase</keyword>
<keyword evidence="2 11" id="KW-0963">Cytoplasm</keyword>
<dbReference type="CDD" id="cd02232">
    <property type="entry name" value="cupin_ARD"/>
    <property type="match status" value="1"/>
</dbReference>
<reference evidence="13" key="1">
    <citation type="submission" date="2023-10" db="EMBL/GenBank/DDBJ databases">
        <authorList>
            <person name="Noh H."/>
        </authorList>
    </citation>
    <scope>NUCLEOTIDE SEQUENCE</scope>
    <source>
        <strain evidence="13">DUCC4014</strain>
    </source>
</reference>
<gene>
    <name evidence="11 13" type="primary">ADI1</name>
    <name evidence="13" type="ORF">LOC62_04G006333</name>
</gene>
<evidence type="ECO:0000256" key="9">
    <source>
        <dbReference type="ARBA" id="ARBA00023167"/>
    </source>
</evidence>
<dbReference type="InterPro" id="IPR004313">
    <property type="entry name" value="ARD"/>
</dbReference>
<evidence type="ECO:0000256" key="4">
    <source>
        <dbReference type="ARBA" id="ARBA00022605"/>
    </source>
</evidence>
<dbReference type="EC" id="1.13.11.53" evidence="11"/>
<proteinExistence type="inferred from homology"/>
<keyword evidence="10 11" id="KW-0539">Nucleus</keyword>
<evidence type="ECO:0000256" key="2">
    <source>
        <dbReference type="ARBA" id="ARBA00022490"/>
    </source>
</evidence>
<feature type="binding site" evidence="11">
    <location>
        <position position="93"/>
    </location>
    <ligand>
        <name>Ni(2+)</name>
        <dbReference type="ChEBI" id="CHEBI:49786"/>
        <note>for nickel-dependent acireductone dioxygenase activity</note>
    </ligand>
</feature>
<dbReference type="InterPro" id="IPR014710">
    <property type="entry name" value="RmlC-like_jellyroll"/>
</dbReference>
<keyword evidence="7 11" id="KW-0560">Oxidoreductase</keyword>
<feature type="binding site" evidence="11">
    <location>
        <position position="89"/>
    </location>
    <ligand>
        <name>Fe(2+)</name>
        <dbReference type="ChEBI" id="CHEBI:29033"/>
        <note>for iron-dependent acireductone dioxygenase activity</note>
    </ligand>
</feature>
<dbReference type="GO" id="GO:0005634">
    <property type="term" value="C:nucleus"/>
    <property type="evidence" value="ECO:0007669"/>
    <property type="project" value="UniProtKB-SubCell"/>
</dbReference>
<keyword evidence="4 11" id="KW-0028">Amino-acid biosynthesis</keyword>
<organism evidence="13 14">
    <name type="scientific">Vanrija pseudolonga</name>
    <dbReference type="NCBI Taxonomy" id="143232"/>
    <lineage>
        <taxon>Eukaryota</taxon>
        <taxon>Fungi</taxon>
        <taxon>Dikarya</taxon>
        <taxon>Basidiomycota</taxon>
        <taxon>Agaricomycotina</taxon>
        <taxon>Tremellomycetes</taxon>
        <taxon>Trichosporonales</taxon>
        <taxon>Trichosporonaceae</taxon>
        <taxon>Vanrija</taxon>
    </lineage>
</organism>